<comment type="caution">
    <text evidence="2">The sequence shown here is derived from an EMBL/GenBank/DDBJ whole genome shotgun (WGS) entry which is preliminary data.</text>
</comment>
<reference evidence="2 3" key="1">
    <citation type="journal article" date="2014" name="Genome Announc.">
        <title>Draft Genome Sequence of Magnetospirillum sp. Strain SO-1, a Freshwater Magnetotactic Bacterium Isolated from the Ol'khovka River, Russia.</title>
        <authorList>
            <person name="Grouzdev D.S."/>
            <person name="Dziuba M.V."/>
            <person name="Sukhacheva M.S."/>
            <person name="Mardanov A.V."/>
            <person name="Beletskiy A.V."/>
            <person name="Kuznetsov B.B."/>
            <person name="Skryabin K.G."/>
        </authorList>
    </citation>
    <scope>NUCLEOTIDE SEQUENCE [LARGE SCALE GENOMIC DNA]</scope>
    <source>
        <strain evidence="2 3">SO-1</strain>
    </source>
</reference>
<organism evidence="2 3">
    <name type="scientific">Paramagnetospirillum caucaseum</name>
    <dbReference type="NCBI Taxonomy" id="1244869"/>
    <lineage>
        <taxon>Bacteria</taxon>
        <taxon>Pseudomonadati</taxon>
        <taxon>Pseudomonadota</taxon>
        <taxon>Alphaproteobacteria</taxon>
        <taxon>Rhodospirillales</taxon>
        <taxon>Magnetospirillaceae</taxon>
        <taxon>Paramagnetospirillum</taxon>
    </lineage>
</organism>
<keyword evidence="1" id="KW-0812">Transmembrane</keyword>
<accession>M3A614</accession>
<dbReference type="PATRIC" id="fig|1244869.3.peg.4152"/>
<proteinExistence type="predicted"/>
<dbReference type="EMBL" id="AONQ01000094">
    <property type="protein sequence ID" value="EME67919.1"/>
    <property type="molecule type" value="Genomic_DNA"/>
</dbReference>
<evidence type="ECO:0000313" key="3">
    <source>
        <dbReference type="Proteomes" id="UP000011744"/>
    </source>
</evidence>
<protein>
    <submittedName>
        <fullName evidence="2">Uncharacterized protein</fullName>
    </submittedName>
</protein>
<dbReference type="OrthoDB" id="7210911at2"/>
<gene>
    <name evidence="2" type="ORF">H261_20994</name>
</gene>
<dbReference type="eggNOG" id="ENOG502ZH0I">
    <property type="taxonomic scope" value="Bacteria"/>
</dbReference>
<dbReference type="AlphaFoldDB" id="M3A614"/>
<dbReference type="STRING" id="1244869.H261_20994"/>
<sequence>MTVTNTAAFAQGMALDACVCTAAKTTYGDGANTVQLSAAGAQGSEYTHIAAIPRATVTATQVQLYAHDGAGYFLIATALMPAHTMAQTTQATATALAHIDGTAITEFNPLRLQSGWTLHAAIGVALAGGVVVSAQRKDY</sequence>
<name>M3A614_9PROT</name>
<evidence type="ECO:0000256" key="1">
    <source>
        <dbReference type="SAM" id="Phobius"/>
    </source>
</evidence>
<keyword evidence="1" id="KW-0472">Membrane</keyword>
<dbReference type="RefSeq" id="WP_008621596.1">
    <property type="nucleotide sequence ID" value="NZ_AONQ01000094.1"/>
</dbReference>
<feature type="transmembrane region" description="Helical" evidence="1">
    <location>
        <begin position="116"/>
        <end position="134"/>
    </location>
</feature>
<keyword evidence="3" id="KW-1185">Reference proteome</keyword>
<evidence type="ECO:0000313" key="2">
    <source>
        <dbReference type="EMBL" id="EME67919.1"/>
    </source>
</evidence>
<keyword evidence="1" id="KW-1133">Transmembrane helix</keyword>
<dbReference type="Proteomes" id="UP000011744">
    <property type="component" value="Unassembled WGS sequence"/>
</dbReference>